<organism evidence="8 9">
    <name type="scientific">Pisum sativum</name>
    <name type="common">Garden pea</name>
    <name type="synonym">Lathyrus oleraceus</name>
    <dbReference type="NCBI Taxonomy" id="3888"/>
    <lineage>
        <taxon>Eukaryota</taxon>
        <taxon>Viridiplantae</taxon>
        <taxon>Streptophyta</taxon>
        <taxon>Embryophyta</taxon>
        <taxon>Tracheophyta</taxon>
        <taxon>Spermatophyta</taxon>
        <taxon>Magnoliopsida</taxon>
        <taxon>eudicotyledons</taxon>
        <taxon>Gunneridae</taxon>
        <taxon>Pentapetalae</taxon>
        <taxon>rosids</taxon>
        <taxon>fabids</taxon>
        <taxon>Fabales</taxon>
        <taxon>Fabaceae</taxon>
        <taxon>Papilionoideae</taxon>
        <taxon>50 kb inversion clade</taxon>
        <taxon>NPAAA clade</taxon>
        <taxon>Hologalegina</taxon>
        <taxon>IRL clade</taxon>
        <taxon>Fabeae</taxon>
        <taxon>Lathyrus</taxon>
    </lineage>
</organism>
<dbReference type="Proteomes" id="UP001058974">
    <property type="component" value="Chromosome 5"/>
</dbReference>
<keyword evidence="2" id="KW-0926">Vacuole</keyword>
<evidence type="ECO:0000256" key="2">
    <source>
        <dbReference type="ARBA" id="ARBA00022554"/>
    </source>
</evidence>
<feature type="region of interest" description="Disordered" evidence="5">
    <location>
        <begin position="585"/>
        <end position="614"/>
    </location>
</feature>
<dbReference type="EMBL" id="JAMSHJ010000005">
    <property type="protein sequence ID" value="KAI5410142.1"/>
    <property type="molecule type" value="Genomic_DNA"/>
</dbReference>
<comment type="function">
    <text evidence="1">Seed storage protein.</text>
</comment>
<dbReference type="CDD" id="cd02208">
    <property type="entry name" value="cupin_RmlC-like"/>
    <property type="match status" value="1"/>
</dbReference>
<sequence>MKASFPLLMLMGISFLASVCVSSRSDPQNPFIFKSNKFQTLFENENGHIRLLQKFDQRSKIFENLQNYRLLEYKSKPHTIFLPQHTDADYILVVLSGKAILTVLKPDDRNSFNLERGDTIKLPAGTIAYLVNRDDNEELRVLDLSDQSEILVSINMAATTMKASFPLLMLMGISFLASVCVSSRSDPQNPFIFKSNKFQTLFENENGHIRLLQKFDQRSKIFENLQNYRLLEYKSKPHTIFLPQHTDADYILVVLSGKAILTVLKPDDRNSFNLERGDTIKLPAGTIAYLVNRDDNEELRVLDLAIPVNRPGQLQSFLLSGNQNQQNYLSGFSKNILEASFNTDYEEIEKVLLEEHEKETQHRRSLKDKRQQSQEENVIVKLSRGQIEELSKNAKSTSKKGVSSESEPFNLRSRGPIYSNEFGKFFEITPEKNPQLQDLDIFVNSVEIKEGSLLLPHYNSRAIVIVTVNEGKGDFELVGQRNENQQEQRKEDDEEEEQGEEEINKQVQNYKAKLSSGDVFVIPAGHPVAVKASSNLDLLGFGINAENNQRNFLAGDEDNVISQIQRPVKELAFPGSAQEVDRILENQKQSHFADAQPQQRERGSRETRDRLSSV</sequence>
<reference evidence="8 9" key="1">
    <citation type="journal article" date="2022" name="Nat. Genet.">
        <title>Improved pea reference genome and pan-genome highlight genomic features and evolutionary characteristics.</title>
        <authorList>
            <person name="Yang T."/>
            <person name="Liu R."/>
            <person name="Luo Y."/>
            <person name="Hu S."/>
            <person name="Wang D."/>
            <person name="Wang C."/>
            <person name="Pandey M.K."/>
            <person name="Ge S."/>
            <person name="Xu Q."/>
            <person name="Li N."/>
            <person name="Li G."/>
            <person name="Huang Y."/>
            <person name="Saxena R.K."/>
            <person name="Ji Y."/>
            <person name="Li M."/>
            <person name="Yan X."/>
            <person name="He Y."/>
            <person name="Liu Y."/>
            <person name="Wang X."/>
            <person name="Xiang C."/>
            <person name="Varshney R.K."/>
            <person name="Ding H."/>
            <person name="Gao S."/>
            <person name="Zong X."/>
        </authorList>
    </citation>
    <scope>NUCLEOTIDE SEQUENCE [LARGE SCALE GENOMIC DNA]</scope>
    <source>
        <strain evidence="8 9">cv. Zhongwan 6</strain>
    </source>
</reference>
<protein>
    <recommendedName>
        <fullName evidence="7">Cupin type-1 domain-containing protein</fullName>
    </recommendedName>
</protein>
<dbReference type="CDD" id="cd02244">
    <property type="entry name" value="cupin_7S_vicilin-like_N"/>
    <property type="match status" value="1"/>
</dbReference>
<accession>A0A9D4WY90</accession>
<dbReference type="CDD" id="cd02245">
    <property type="entry name" value="cupin_7S_vicilin-like_C"/>
    <property type="match status" value="1"/>
</dbReference>
<feature type="compositionally biased region" description="Basic and acidic residues" evidence="5">
    <location>
        <begin position="599"/>
        <end position="614"/>
    </location>
</feature>
<feature type="chain" id="PRO_5039547534" description="Cupin type-1 domain-containing protein" evidence="6">
    <location>
        <begin position="24"/>
        <end position="614"/>
    </location>
</feature>
<dbReference type="InterPro" id="IPR050253">
    <property type="entry name" value="Seed_Storage-Functional"/>
</dbReference>
<evidence type="ECO:0000256" key="5">
    <source>
        <dbReference type="SAM" id="MobiDB-lite"/>
    </source>
</evidence>
<feature type="domain" description="Cupin type-1" evidence="7">
    <location>
        <begin position="191"/>
        <end position="349"/>
    </location>
</feature>
<dbReference type="GO" id="GO:0033095">
    <property type="term" value="C:aleurone grain"/>
    <property type="evidence" value="ECO:0007669"/>
    <property type="project" value="UniProtKB-SubCell"/>
</dbReference>
<feature type="compositionally biased region" description="Polar residues" evidence="5">
    <location>
        <begin position="393"/>
        <end position="407"/>
    </location>
</feature>
<feature type="region of interest" description="Disordered" evidence="5">
    <location>
        <begin position="476"/>
        <end position="500"/>
    </location>
</feature>
<proteinExistence type="inferred from homology"/>
<feature type="signal peptide" evidence="6">
    <location>
        <begin position="1"/>
        <end position="23"/>
    </location>
</feature>
<dbReference type="InterPro" id="IPR006045">
    <property type="entry name" value="Cupin_1"/>
</dbReference>
<comment type="similarity">
    <text evidence="3">Belongs to the 7S seed storage protein family.</text>
</comment>
<dbReference type="Gene3D" id="2.60.120.10">
    <property type="entry name" value="Jelly Rolls"/>
    <property type="match status" value="3"/>
</dbReference>
<dbReference type="AlphaFoldDB" id="A0A9D4WY90"/>
<evidence type="ECO:0000256" key="6">
    <source>
        <dbReference type="SAM" id="SignalP"/>
    </source>
</evidence>
<dbReference type="PANTHER" id="PTHR31189">
    <property type="entry name" value="OS03G0336100 PROTEIN-RELATED"/>
    <property type="match status" value="1"/>
</dbReference>
<evidence type="ECO:0000313" key="8">
    <source>
        <dbReference type="EMBL" id="KAI5410142.1"/>
    </source>
</evidence>
<feature type="region of interest" description="Disordered" evidence="5">
    <location>
        <begin position="390"/>
        <end position="413"/>
    </location>
</feature>
<comment type="caution">
    <text evidence="8">The sequence shown here is derived from an EMBL/GenBank/DDBJ whole genome shotgun (WGS) entry which is preliminary data.</text>
</comment>
<dbReference type="SUPFAM" id="SSF51182">
    <property type="entry name" value="RmlC-like cupins"/>
    <property type="match status" value="3"/>
</dbReference>
<evidence type="ECO:0000259" key="7">
    <source>
        <dbReference type="SMART" id="SM00835"/>
    </source>
</evidence>
<dbReference type="Gramene" id="Psat05G0557800-T1">
    <property type="protein sequence ID" value="KAI5410142.1"/>
    <property type="gene ID" value="KIW84_055578"/>
</dbReference>
<comment type="subcellular location">
    <subcellularLocation>
        <location evidence="4">Vacuole</location>
        <location evidence="4">Aleurone grain</location>
    </subcellularLocation>
</comment>
<keyword evidence="9" id="KW-1185">Reference proteome</keyword>
<evidence type="ECO:0000256" key="3">
    <source>
        <dbReference type="ARBA" id="ARBA00023597"/>
    </source>
</evidence>
<evidence type="ECO:0000256" key="4">
    <source>
        <dbReference type="ARBA" id="ARBA00023770"/>
    </source>
</evidence>
<dbReference type="InterPro" id="IPR011051">
    <property type="entry name" value="RmlC_Cupin_sf"/>
</dbReference>
<name>A0A9D4WY90_PEA</name>
<gene>
    <name evidence="8" type="ORF">KIW84_055578</name>
</gene>
<evidence type="ECO:0000256" key="1">
    <source>
        <dbReference type="ARBA" id="ARBA00003839"/>
    </source>
</evidence>
<keyword evidence="6" id="KW-0732">Signal</keyword>
<feature type="domain" description="Cupin type-1" evidence="7">
    <location>
        <begin position="409"/>
        <end position="581"/>
    </location>
</feature>
<dbReference type="InterPro" id="IPR014710">
    <property type="entry name" value="RmlC-like_jellyroll"/>
</dbReference>
<dbReference type="SMART" id="SM00835">
    <property type="entry name" value="Cupin_1"/>
    <property type="match status" value="2"/>
</dbReference>
<dbReference type="PANTHER" id="PTHR31189:SF41">
    <property type="entry name" value="VICILIN C72"/>
    <property type="match status" value="1"/>
</dbReference>
<evidence type="ECO:0000313" key="9">
    <source>
        <dbReference type="Proteomes" id="UP001058974"/>
    </source>
</evidence>
<dbReference type="Pfam" id="PF00190">
    <property type="entry name" value="Cupin_1"/>
    <property type="match status" value="1"/>
</dbReference>